<dbReference type="PANTHER" id="PTHR37540">
    <property type="entry name" value="TRANSCRIPTION FACTOR (ACR-2), PUTATIVE-RELATED-RELATED"/>
    <property type="match status" value="1"/>
</dbReference>
<accession>A0AAN7VR83</accession>
<dbReference type="PANTHER" id="PTHR37540:SF5">
    <property type="entry name" value="TRANSCRIPTION FACTOR DOMAIN-CONTAINING PROTEIN"/>
    <property type="match status" value="1"/>
</dbReference>
<sequence length="344" mass="37547">MRNEPDAGQLATDPMLLFRPHMPNVNNVALYGRGKAVQTANVHRSVISTLLKRPEHILAIDAPGLAKAIAGHNLIVVSRELARPMYPNVWANGQLRAVVLTMYGATSGRGFVNRCPGSLPLAAQDTFIYLSAVDTALGEHATHATSQDWLQSAASDAHHRVMSLIPWSELTQDERSSCPRTIYECCRLVAIMYSSAVIFPMPTASGWHLKLLQQIRGLLEDASVYAWPEDGNWLITWSLFIASIAAVGTLESAFYETCLRQSLSALMITTWDAARQILNAFLWTDCACEAAGYSVWLRMIGGSGDGSTQTNQRATLESAEYVPRRRILSVLTNGGSSDLVLGTG</sequence>
<name>A0AAN7VR83_9PEZI</name>
<dbReference type="AlphaFoldDB" id="A0AAN7VR83"/>
<comment type="caution">
    <text evidence="1">The sequence shown here is derived from an EMBL/GenBank/DDBJ whole genome shotgun (WGS) entry which is preliminary data.</text>
</comment>
<gene>
    <name evidence="1" type="ORF">LTR97_007696</name>
</gene>
<proteinExistence type="predicted"/>
<reference evidence="1" key="1">
    <citation type="submission" date="2023-08" db="EMBL/GenBank/DDBJ databases">
        <title>Black Yeasts Isolated from many extreme environments.</title>
        <authorList>
            <person name="Coleine C."/>
            <person name="Stajich J.E."/>
            <person name="Selbmann L."/>
        </authorList>
    </citation>
    <scope>NUCLEOTIDE SEQUENCE</scope>
    <source>
        <strain evidence="1">CCFEE 5810</strain>
    </source>
</reference>
<protein>
    <submittedName>
        <fullName evidence="1">Uncharacterized protein</fullName>
    </submittedName>
</protein>
<dbReference type="EMBL" id="JAVRQU010000011">
    <property type="protein sequence ID" value="KAK5697558.1"/>
    <property type="molecule type" value="Genomic_DNA"/>
</dbReference>
<organism evidence="1 2">
    <name type="scientific">Elasticomyces elasticus</name>
    <dbReference type="NCBI Taxonomy" id="574655"/>
    <lineage>
        <taxon>Eukaryota</taxon>
        <taxon>Fungi</taxon>
        <taxon>Dikarya</taxon>
        <taxon>Ascomycota</taxon>
        <taxon>Pezizomycotina</taxon>
        <taxon>Dothideomycetes</taxon>
        <taxon>Dothideomycetidae</taxon>
        <taxon>Mycosphaerellales</taxon>
        <taxon>Teratosphaeriaceae</taxon>
        <taxon>Elasticomyces</taxon>
    </lineage>
</organism>
<evidence type="ECO:0000313" key="1">
    <source>
        <dbReference type="EMBL" id="KAK5697558.1"/>
    </source>
</evidence>
<evidence type="ECO:0000313" key="2">
    <source>
        <dbReference type="Proteomes" id="UP001310594"/>
    </source>
</evidence>
<dbReference type="Proteomes" id="UP001310594">
    <property type="component" value="Unassembled WGS sequence"/>
</dbReference>